<evidence type="ECO:0000313" key="3">
    <source>
        <dbReference type="Proteomes" id="UP000318571"/>
    </source>
</evidence>
<feature type="compositionally biased region" description="Basic residues" evidence="1">
    <location>
        <begin position="120"/>
        <end position="139"/>
    </location>
</feature>
<dbReference type="Proteomes" id="UP000318571">
    <property type="component" value="Chromosome 8"/>
</dbReference>
<keyword evidence="3" id="KW-1185">Reference proteome</keyword>
<accession>A0A553N6G8</accession>
<dbReference type="EMBL" id="VCGU01000459">
    <property type="protein sequence ID" value="TRY61029.1"/>
    <property type="molecule type" value="Genomic_DNA"/>
</dbReference>
<gene>
    <name evidence="2" type="ORF">TCAL_16342</name>
</gene>
<proteinExistence type="predicted"/>
<evidence type="ECO:0000256" key="1">
    <source>
        <dbReference type="SAM" id="MobiDB-lite"/>
    </source>
</evidence>
<protein>
    <submittedName>
        <fullName evidence="2">Uncharacterized protein</fullName>
    </submittedName>
</protein>
<reference evidence="2 3" key="1">
    <citation type="journal article" date="2018" name="Nat. Ecol. Evol.">
        <title>Genomic signatures of mitonuclear coevolution across populations of Tigriopus californicus.</title>
        <authorList>
            <person name="Barreto F.S."/>
            <person name="Watson E.T."/>
            <person name="Lima T.G."/>
            <person name="Willett C.S."/>
            <person name="Edmands S."/>
            <person name="Li W."/>
            <person name="Burton R.S."/>
        </authorList>
    </citation>
    <scope>NUCLEOTIDE SEQUENCE [LARGE SCALE GENOMIC DNA]</scope>
    <source>
        <strain evidence="2 3">San Diego</strain>
    </source>
</reference>
<dbReference type="AlphaFoldDB" id="A0A553N6G8"/>
<feature type="compositionally biased region" description="Basic and acidic residues" evidence="1">
    <location>
        <begin position="109"/>
        <end position="119"/>
    </location>
</feature>
<feature type="region of interest" description="Disordered" evidence="1">
    <location>
        <begin position="107"/>
        <end position="158"/>
    </location>
</feature>
<comment type="caution">
    <text evidence="2">The sequence shown here is derived from an EMBL/GenBank/DDBJ whole genome shotgun (WGS) entry which is preliminary data.</text>
</comment>
<organism evidence="2 3">
    <name type="scientific">Tigriopus californicus</name>
    <name type="common">Marine copepod</name>
    <dbReference type="NCBI Taxonomy" id="6832"/>
    <lineage>
        <taxon>Eukaryota</taxon>
        <taxon>Metazoa</taxon>
        <taxon>Ecdysozoa</taxon>
        <taxon>Arthropoda</taxon>
        <taxon>Crustacea</taxon>
        <taxon>Multicrustacea</taxon>
        <taxon>Hexanauplia</taxon>
        <taxon>Copepoda</taxon>
        <taxon>Harpacticoida</taxon>
        <taxon>Harpacticidae</taxon>
        <taxon>Tigriopus</taxon>
    </lineage>
</organism>
<sequence length="158" mass="18241">MRCGSCSIRRERESCASAWLAAQHERQQLALTLKERDNELTAKDYKIQQARKMVEDERRGRLAAEQDRDAFAQQLDMLKDILLSPNSERPRLEESIESILDVSDLSFDDNTRDNLEVSRNRQKRRSSARHEAKKARKSRSLGNRLDSGSRFSPPQPVS</sequence>
<name>A0A553N6G8_TIGCA</name>
<evidence type="ECO:0000313" key="2">
    <source>
        <dbReference type="EMBL" id="TRY61029.1"/>
    </source>
</evidence>